<dbReference type="EMBL" id="QAON01000011">
    <property type="protein sequence ID" value="PTQ88507.1"/>
    <property type="molecule type" value="Genomic_DNA"/>
</dbReference>
<evidence type="ECO:0000256" key="2">
    <source>
        <dbReference type="SAM" id="SignalP"/>
    </source>
</evidence>
<proteinExistence type="predicted"/>
<evidence type="ECO:0000313" key="4">
    <source>
        <dbReference type="Proteomes" id="UP000244223"/>
    </source>
</evidence>
<feature type="compositionally biased region" description="Basic and acidic residues" evidence="1">
    <location>
        <begin position="64"/>
        <end position="82"/>
    </location>
</feature>
<dbReference type="RefSeq" id="WP_204509337.1">
    <property type="nucleotide sequence ID" value="NZ_QAON01000011.1"/>
</dbReference>
<sequence length="123" mass="12690">MKLSTLTPIATVLAASLTQPVHAETNPFVSTAAPTMVLAAHHEEGKCGEGKCGTGMKEAIEKTNKDAKNGTVKADQEGKCGEGKCGAKRQAHEGKCGGSKVETPKVKTQHEGKCGEGKCGAQK</sequence>
<dbReference type="Proteomes" id="UP000244223">
    <property type="component" value="Unassembled WGS sequence"/>
</dbReference>
<feature type="signal peptide" evidence="2">
    <location>
        <begin position="1"/>
        <end position="23"/>
    </location>
</feature>
<protein>
    <recommendedName>
        <fullName evidence="5">Low-complexity protein</fullName>
    </recommendedName>
</protein>
<gene>
    <name evidence="3" type="ORF">C8N29_11128</name>
</gene>
<comment type="caution">
    <text evidence="3">The sequence shown here is derived from an EMBL/GenBank/DDBJ whole genome shotgun (WGS) entry which is preliminary data.</text>
</comment>
<evidence type="ECO:0008006" key="5">
    <source>
        <dbReference type="Google" id="ProtNLM"/>
    </source>
</evidence>
<accession>A0A2T5IX41</accession>
<keyword evidence="2" id="KW-0732">Signal</keyword>
<feature type="compositionally biased region" description="Basic and acidic residues" evidence="1">
    <location>
        <begin position="102"/>
        <end position="116"/>
    </location>
</feature>
<organism evidence="3 4">
    <name type="scientific">Agitococcus lubricus</name>
    <dbReference type="NCBI Taxonomy" id="1077255"/>
    <lineage>
        <taxon>Bacteria</taxon>
        <taxon>Pseudomonadati</taxon>
        <taxon>Pseudomonadota</taxon>
        <taxon>Gammaproteobacteria</taxon>
        <taxon>Moraxellales</taxon>
        <taxon>Moraxellaceae</taxon>
        <taxon>Agitococcus</taxon>
    </lineage>
</organism>
<feature type="region of interest" description="Disordered" evidence="1">
    <location>
        <begin position="64"/>
        <end position="123"/>
    </location>
</feature>
<keyword evidence="4" id="KW-1185">Reference proteome</keyword>
<reference evidence="3 4" key="1">
    <citation type="submission" date="2018-04" db="EMBL/GenBank/DDBJ databases">
        <title>Genomic Encyclopedia of Archaeal and Bacterial Type Strains, Phase II (KMG-II): from individual species to whole genera.</title>
        <authorList>
            <person name="Goeker M."/>
        </authorList>
    </citation>
    <scope>NUCLEOTIDE SEQUENCE [LARGE SCALE GENOMIC DNA]</scope>
    <source>
        <strain evidence="3 4">DSM 5822</strain>
    </source>
</reference>
<dbReference type="AlphaFoldDB" id="A0A2T5IX41"/>
<evidence type="ECO:0000256" key="1">
    <source>
        <dbReference type="SAM" id="MobiDB-lite"/>
    </source>
</evidence>
<feature type="chain" id="PRO_5015443263" description="Low-complexity protein" evidence="2">
    <location>
        <begin position="24"/>
        <end position="123"/>
    </location>
</feature>
<name>A0A2T5IX41_9GAMM</name>
<evidence type="ECO:0000313" key="3">
    <source>
        <dbReference type="EMBL" id="PTQ88507.1"/>
    </source>
</evidence>